<dbReference type="Pfam" id="PF07687">
    <property type="entry name" value="M20_dimer"/>
    <property type="match status" value="1"/>
</dbReference>
<feature type="binding site" evidence="3">
    <location>
        <position position="118"/>
    </location>
    <ligand>
        <name>Zn(2+)</name>
        <dbReference type="ChEBI" id="CHEBI:29105"/>
        <label>1</label>
    </ligand>
</feature>
<feature type="chain" id="PRO_5020850196" evidence="4">
    <location>
        <begin position="27"/>
        <end position="431"/>
    </location>
</feature>
<feature type="binding site" evidence="3">
    <location>
        <position position="404"/>
    </location>
    <ligand>
        <name>Zn(2+)</name>
        <dbReference type="ChEBI" id="CHEBI:29105"/>
        <label>2</label>
    </ligand>
</feature>
<dbReference type="AlphaFoldDB" id="A0A4R2KPB4"/>
<gene>
    <name evidence="6" type="ORF">EV688_109108</name>
</gene>
<evidence type="ECO:0000313" key="6">
    <source>
        <dbReference type="EMBL" id="TCO75384.1"/>
    </source>
</evidence>
<dbReference type="PANTHER" id="PTHR32494">
    <property type="entry name" value="ALLANTOATE DEIMINASE-RELATED"/>
    <property type="match status" value="1"/>
</dbReference>
<dbReference type="PIRSF" id="PIRSF001235">
    <property type="entry name" value="Amidase_carbamoylase"/>
    <property type="match status" value="1"/>
</dbReference>
<name>A0A4R2KPB4_9GAMM</name>
<evidence type="ECO:0000256" key="2">
    <source>
        <dbReference type="ARBA" id="ARBA00022801"/>
    </source>
</evidence>
<sequence>MPDCLLKTVAPVATLLATLLTFPALAQVAADPERIQARIDRLATFGGTPDGGTSRPGFGEADRRAREWLLPELANLGLRIRVDAAGNIIATRPGTDPQLPAVAFGSHIDSVPNGGSYDGQAGTVAAMEVMSMLKEADIATRHPLELIVFVAEEDGLFGSAAMIGKLTADELDFVTNSGRSVAKGMDFVGGMSGKVSMAERSADELAAFIELHIEQGPYLDDAGIDIGVVEGIVGIEQWSITVEGSANHAGTTPMNARQDALLAASKLVVAVNDSVNAVGGRLVGTVGELAVQPNVSNIVPGRVELVLEMRDLDSTQIADAFSRIRERADAIAEAGDVEITIEHALSHTAAPTDPQIQAAIRAAADELGYSSMAMPSGAGHDAQNMAARWATGMIFVPSRDGVSHSPREYTSKEALAKGAEVLYRAVLALSE</sequence>
<feature type="signal peptide" evidence="4">
    <location>
        <begin position="1"/>
        <end position="26"/>
    </location>
</feature>
<evidence type="ECO:0000256" key="4">
    <source>
        <dbReference type="SAM" id="SignalP"/>
    </source>
</evidence>
<dbReference type="InterPro" id="IPR011650">
    <property type="entry name" value="Peptidase_M20_dimer"/>
</dbReference>
<dbReference type="GO" id="GO:0046872">
    <property type="term" value="F:metal ion binding"/>
    <property type="evidence" value="ECO:0007669"/>
    <property type="project" value="UniProtKB-KW"/>
</dbReference>
<comment type="cofactor">
    <cofactor evidence="3">
        <name>Zn(2+)</name>
        <dbReference type="ChEBI" id="CHEBI:29105"/>
    </cofactor>
    <text evidence="3">Binds 2 Zn(2+) ions per subunit.</text>
</comment>
<keyword evidence="3" id="KW-0479">Metal-binding</keyword>
<feature type="binding site" evidence="3">
    <location>
        <position position="212"/>
    </location>
    <ligand>
        <name>Zn(2+)</name>
        <dbReference type="ChEBI" id="CHEBI:29105"/>
        <label>1</label>
    </ligand>
</feature>
<keyword evidence="7" id="KW-1185">Reference proteome</keyword>
<feature type="binding site" evidence="3">
    <location>
        <position position="118"/>
    </location>
    <ligand>
        <name>Zn(2+)</name>
        <dbReference type="ChEBI" id="CHEBI:29105"/>
        <label>2</label>
    </ligand>
</feature>
<dbReference type="Gene3D" id="3.30.70.360">
    <property type="match status" value="1"/>
</dbReference>
<dbReference type="InterPro" id="IPR010158">
    <property type="entry name" value="Amidase_Cbmase"/>
</dbReference>
<dbReference type="Pfam" id="PF01546">
    <property type="entry name" value="Peptidase_M20"/>
    <property type="match status" value="1"/>
</dbReference>
<keyword evidence="2 6" id="KW-0378">Hydrolase</keyword>
<keyword evidence="4" id="KW-0732">Signal</keyword>
<dbReference type="CDD" id="cd03884">
    <property type="entry name" value="M20_bAS"/>
    <property type="match status" value="1"/>
</dbReference>
<keyword evidence="3" id="KW-0862">Zinc</keyword>
<dbReference type="GO" id="GO:0016813">
    <property type="term" value="F:hydrolase activity, acting on carbon-nitrogen (but not peptide) bonds, in linear amidines"/>
    <property type="evidence" value="ECO:0007669"/>
    <property type="project" value="InterPro"/>
</dbReference>
<organism evidence="6 7">
    <name type="scientific">Chromatocurvus halotolerans</name>
    <dbReference type="NCBI Taxonomy" id="1132028"/>
    <lineage>
        <taxon>Bacteria</taxon>
        <taxon>Pseudomonadati</taxon>
        <taxon>Pseudomonadota</taxon>
        <taxon>Gammaproteobacteria</taxon>
        <taxon>Cellvibrionales</taxon>
        <taxon>Halieaceae</taxon>
        <taxon>Chromatocurvus</taxon>
    </lineage>
</organism>
<evidence type="ECO:0000256" key="1">
    <source>
        <dbReference type="ARBA" id="ARBA00006153"/>
    </source>
</evidence>
<protein>
    <submittedName>
        <fullName evidence="6">N-carbamoyl-L-amino-acid hydrolase</fullName>
    </submittedName>
</protein>
<dbReference type="SUPFAM" id="SSF53187">
    <property type="entry name" value="Zn-dependent exopeptidases"/>
    <property type="match status" value="1"/>
</dbReference>
<dbReference type="RefSeq" id="WP_117318215.1">
    <property type="nucleotide sequence ID" value="NZ_QQSW01000011.1"/>
</dbReference>
<dbReference type="InterPro" id="IPR002933">
    <property type="entry name" value="Peptidase_M20"/>
</dbReference>
<dbReference type="InterPro" id="IPR036264">
    <property type="entry name" value="Bact_exopeptidase_dim_dom"/>
</dbReference>
<comment type="similarity">
    <text evidence="1">Belongs to the peptidase M20 family.</text>
</comment>
<dbReference type="SUPFAM" id="SSF55031">
    <property type="entry name" value="Bacterial exopeptidase dimerisation domain"/>
    <property type="match status" value="1"/>
</dbReference>
<accession>A0A4R2KPB4</accession>
<evidence type="ECO:0000313" key="7">
    <source>
        <dbReference type="Proteomes" id="UP000294980"/>
    </source>
</evidence>
<dbReference type="Proteomes" id="UP000294980">
    <property type="component" value="Unassembled WGS sequence"/>
</dbReference>
<dbReference type="Gene3D" id="3.40.630.10">
    <property type="entry name" value="Zn peptidases"/>
    <property type="match status" value="1"/>
</dbReference>
<evidence type="ECO:0000259" key="5">
    <source>
        <dbReference type="Pfam" id="PF07687"/>
    </source>
</evidence>
<proteinExistence type="inferred from homology"/>
<feature type="binding site" evidence="3">
    <location>
        <position position="107"/>
    </location>
    <ligand>
        <name>Zn(2+)</name>
        <dbReference type="ChEBI" id="CHEBI:29105"/>
        <label>1</label>
    </ligand>
</feature>
<dbReference type="NCBIfam" id="TIGR01879">
    <property type="entry name" value="hydantase"/>
    <property type="match status" value="1"/>
</dbReference>
<reference evidence="6 7" key="1">
    <citation type="submission" date="2019-03" db="EMBL/GenBank/DDBJ databases">
        <title>Genomic Encyclopedia of Type Strains, Phase IV (KMG-IV): sequencing the most valuable type-strain genomes for metagenomic binning, comparative biology and taxonomic classification.</title>
        <authorList>
            <person name="Goeker M."/>
        </authorList>
    </citation>
    <scope>NUCLEOTIDE SEQUENCE [LARGE SCALE GENOMIC DNA]</scope>
    <source>
        <strain evidence="6 7">DSM 23344</strain>
    </source>
</reference>
<dbReference type="EMBL" id="SLWX01000009">
    <property type="protein sequence ID" value="TCO75384.1"/>
    <property type="molecule type" value="Genomic_DNA"/>
</dbReference>
<dbReference type="PANTHER" id="PTHR32494:SF5">
    <property type="entry name" value="ALLANTOATE AMIDOHYDROLASE"/>
    <property type="match status" value="1"/>
</dbReference>
<feature type="domain" description="Peptidase M20 dimerisation" evidence="5">
    <location>
        <begin position="234"/>
        <end position="334"/>
    </location>
</feature>
<comment type="caution">
    <text evidence="6">The sequence shown here is derived from an EMBL/GenBank/DDBJ whole genome shotgun (WGS) entry which is preliminary data.</text>
</comment>
<dbReference type="NCBIfam" id="NF006771">
    <property type="entry name" value="PRK09290.1-5"/>
    <property type="match status" value="1"/>
</dbReference>
<dbReference type="OrthoDB" id="9808195at2"/>
<evidence type="ECO:0000256" key="3">
    <source>
        <dbReference type="PIRSR" id="PIRSR001235-1"/>
    </source>
</evidence>
<feature type="binding site" evidence="3">
    <location>
        <position position="153"/>
    </location>
    <ligand>
        <name>Zn(2+)</name>
        <dbReference type="ChEBI" id="CHEBI:29105"/>
        <label>2</label>
    </ligand>
</feature>